<dbReference type="SUPFAM" id="SSF110849">
    <property type="entry name" value="ParB/Sulfiredoxin"/>
    <property type="match status" value="1"/>
</dbReference>
<comment type="caution">
    <text evidence="2">The sequence shown here is derived from an EMBL/GenBank/DDBJ whole genome shotgun (WGS) entry which is preliminary data.</text>
</comment>
<dbReference type="InterPro" id="IPR003115">
    <property type="entry name" value="ParB_N"/>
</dbReference>
<evidence type="ECO:0000313" key="2">
    <source>
        <dbReference type="EMBL" id="PIE62198.1"/>
    </source>
</evidence>
<evidence type="ECO:0000313" key="3">
    <source>
        <dbReference type="Proteomes" id="UP000231203"/>
    </source>
</evidence>
<dbReference type="Pfam" id="PF02195">
    <property type="entry name" value="ParB_N"/>
    <property type="match status" value="1"/>
</dbReference>
<dbReference type="Gene3D" id="3.90.1530.10">
    <property type="entry name" value="Conserved hypothetical protein from pyrococcus furiosus pfu- 392566-001, ParB domain"/>
    <property type="match status" value="1"/>
</dbReference>
<dbReference type="InterPro" id="IPR050336">
    <property type="entry name" value="Chromosome_partition/occlusion"/>
</dbReference>
<reference evidence="2 3" key="1">
    <citation type="submission" date="2017-10" db="EMBL/GenBank/DDBJ databases">
        <title>Novel microbial diversity and functional potential in the marine mammal oral microbiome.</title>
        <authorList>
            <person name="Dudek N.K."/>
            <person name="Sun C.L."/>
            <person name="Burstein D."/>
            <person name="Kantor R.S."/>
            <person name="Aliaga Goltsman D.S."/>
            <person name="Bik E.M."/>
            <person name="Thomas B.C."/>
            <person name="Banfield J.F."/>
            <person name="Relman D.A."/>
        </authorList>
    </citation>
    <scope>NUCLEOTIDE SEQUENCE [LARGE SCALE GENOMIC DNA]</scope>
    <source>
        <strain evidence="2">DOLJORAL78_47_202</strain>
    </source>
</reference>
<dbReference type="CDD" id="cd16387">
    <property type="entry name" value="ParB_N_Srx"/>
    <property type="match status" value="1"/>
</dbReference>
<proteinExistence type="predicted"/>
<gene>
    <name evidence="2" type="ORF">CSA25_06325</name>
</gene>
<dbReference type="PANTHER" id="PTHR33375">
    <property type="entry name" value="CHROMOSOME-PARTITIONING PROTEIN PARB-RELATED"/>
    <property type="match status" value="1"/>
</dbReference>
<name>A0A2G6MQ21_9BACT</name>
<feature type="domain" description="ParB-like N-terminal" evidence="1">
    <location>
        <begin position="6"/>
        <end position="97"/>
    </location>
</feature>
<dbReference type="GO" id="GO:0005694">
    <property type="term" value="C:chromosome"/>
    <property type="evidence" value="ECO:0007669"/>
    <property type="project" value="TreeGrafter"/>
</dbReference>
<accession>A0A2G6MQ21</accession>
<evidence type="ECO:0000259" key="1">
    <source>
        <dbReference type="Pfam" id="PF02195"/>
    </source>
</evidence>
<dbReference type="AlphaFoldDB" id="A0A2G6MQ21"/>
<dbReference type="Proteomes" id="UP000231203">
    <property type="component" value="Unassembled WGS sequence"/>
</dbReference>
<dbReference type="GO" id="GO:0007059">
    <property type="term" value="P:chromosome segregation"/>
    <property type="evidence" value="ECO:0007669"/>
    <property type="project" value="TreeGrafter"/>
</dbReference>
<protein>
    <submittedName>
        <fullName evidence="2">Transcriptional regulator</fullName>
    </submittedName>
</protein>
<dbReference type="EMBL" id="PDTI01000058">
    <property type="protein sequence ID" value="PIE62198.1"/>
    <property type="molecule type" value="Genomic_DNA"/>
</dbReference>
<organism evidence="2 3">
    <name type="scientific">Desulfobacter postgatei</name>
    <dbReference type="NCBI Taxonomy" id="2293"/>
    <lineage>
        <taxon>Bacteria</taxon>
        <taxon>Pseudomonadati</taxon>
        <taxon>Thermodesulfobacteriota</taxon>
        <taxon>Desulfobacteria</taxon>
        <taxon>Desulfobacterales</taxon>
        <taxon>Desulfobacteraceae</taxon>
        <taxon>Desulfobacter</taxon>
    </lineage>
</organism>
<dbReference type="Gene3D" id="1.10.10.2830">
    <property type="match status" value="1"/>
</dbReference>
<dbReference type="InterPro" id="IPR036086">
    <property type="entry name" value="ParB/Sulfiredoxin_sf"/>
</dbReference>
<dbReference type="PANTHER" id="PTHR33375:SF1">
    <property type="entry name" value="CHROMOSOME-PARTITIONING PROTEIN PARB-RELATED"/>
    <property type="match status" value="1"/>
</dbReference>
<sequence>MTAMTFTDIPVSEIDLSDTGFRITGPCHNLDHLVVSISQYGILVAPLVLYRQDRYIVVAGFRRIDAARKAGLSRIFCRVMPEHEDRGAAAIAAVTENSFSRELMPAELIRATALLLRFMDAKCIAKKAISIFNRPLNEGFINALARIHAMPGPVLDLLDQGKISIKACKALAAMDEQTQLGFLHLFSLIKVSSGIQMEIISWAKEICALENIRLSTLIQESILGSHGSGGPEDNDLGHRDMGALGKQFKAFLVQRRFPALTAARNQARKQVQALDLGAGLQLTLPENFEGLFYTMQMEFTCVDEFKTHLNCLAGLADNPDFKSLVDR</sequence>